<dbReference type="EMBL" id="JBHMAS010000018">
    <property type="protein sequence ID" value="MFB9779900.1"/>
    <property type="molecule type" value="Genomic_DNA"/>
</dbReference>
<evidence type="ECO:0000313" key="2">
    <source>
        <dbReference type="Proteomes" id="UP001589587"/>
    </source>
</evidence>
<name>A0ABV5XBS5_9NOCA</name>
<accession>A0ABV5XBS5</accession>
<reference evidence="1 2" key="1">
    <citation type="submission" date="2024-09" db="EMBL/GenBank/DDBJ databases">
        <authorList>
            <person name="Sun Q."/>
            <person name="Mori K."/>
        </authorList>
    </citation>
    <scope>NUCLEOTIDE SEQUENCE [LARGE SCALE GENOMIC DNA]</scope>
    <source>
        <strain evidence="1 2">JCM 11411</strain>
    </source>
</reference>
<protein>
    <submittedName>
        <fullName evidence="1">Uncharacterized protein</fullName>
    </submittedName>
</protein>
<dbReference type="RefSeq" id="WP_378374383.1">
    <property type="nucleotide sequence ID" value="NZ_JBHMAS010000018.1"/>
</dbReference>
<evidence type="ECO:0000313" key="1">
    <source>
        <dbReference type="EMBL" id="MFB9779900.1"/>
    </source>
</evidence>
<proteinExistence type="predicted"/>
<sequence length="85" mass="8918">MTDLPPRVTELVAELLVPAHVLGGATGGYRSAVCDAAGEPTNVVDFEPVSRRWRGCSVWGSVAGSRRHTQGTLASVAFACHAVEL</sequence>
<gene>
    <name evidence="1" type="ORF">ACFFQ6_09435</name>
</gene>
<keyword evidence="2" id="KW-1185">Reference proteome</keyword>
<dbReference type="Proteomes" id="UP001589587">
    <property type="component" value="Unassembled WGS sequence"/>
</dbReference>
<organism evidence="1 2">
    <name type="scientific">Rhodococcus baikonurensis</name>
    <dbReference type="NCBI Taxonomy" id="172041"/>
    <lineage>
        <taxon>Bacteria</taxon>
        <taxon>Bacillati</taxon>
        <taxon>Actinomycetota</taxon>
        <taxon>Actinomycetes</taxon>
        <taxon>Mycobacteriales</taxon>
        <taxon>Nocardiaceae</taxon>
        <taxon>Rhodococcus</taxon>
        <taxon>Rhodococcus erythropolis group</taxon>
    </lineage>
</organism>
<comment type="caution">
    <text evidence="1">The sequence shown here is derived from an EMBL/GenBank/DDBJ whole genome shotgun (WGS) entry which is preliminary data.</text>
</comment>